<dbReference type="Gene3D" id="3.90.1200.10">
    <property type="match status" value="2"/>
</dbReference>
<feature type="compositionally biased region" description="Polar residues" evidence="1">
    <location>
        <begin position="7"/>
        <end position="19"/>
    </location>
</feature>
<reference evidence="3 4" key="1">
    <citation type="submission" date="2022-04" db="EMBL/GenBank/DDBJ databases">
        <title>Roseobacter sp. WL0113 is a bacterium isolated from neritic sediment.</title>
        <authorList>
            <person name="Wang L."/>
            <person name="He W."/>
            <person name="Zhang D.-F."/>
        </authorList>
    </citation>
    <scope>NUCLEOTIDE SEQUENCE [LARGE SCALE GENOMIC DNA]</scope>
    <source>
        <strain evidence="3 4">WL0113</strain>
    </source>
</reference>
<gene>
    <name evidence="3" type="ORF">MUB52_18045</name>
</gene>
<dbReference type="InterPro" id="IPR002575">
    <property type="entry name" value="Aminoglycoside_PTrfase"/>
</dbReference>
<sequence>MHVFGRSSGSPAMSLQPSSRAVAERDPALPGLKLLLDEAALARQLGARTVTRVDLRYKPGVSCVVGLRVVATDWGEQWFCAKAFTAERFEQIKQRTHWHTGPWRVRMIEDQRVALIPPQLDRTLKGLYRLLDPDHRSDRLAKITGRVFSAPDLHIMRYKPNRRLVAQVTDGVSGPKALLKIQRPGAFDAAKRGAEIARQFGGPEVLAVEPRRGAITTEWLPGVSLCPVNGEADHALFRLAGARIAQHHRSPCDPPILSRASEVEALRRVVSDVSTLLPDHADRLAEIGARAKAVLLRQGAQTGLIHGDLSADQVIAENGELSIIDWDRTATGDQGRDLGCFLARLDMQRLGGLISAPQADELRVAFLEGYRSCRVLPGSHKAQHICHLVLLLTEPFRTQAVDWHALTVTLMTHIEALLSPSAVMPTDEALPYLTKALSAEVMGPLITDQTGLALTSPPLLTRHKPGQRALVRYECQTPAGDACTLLGKMRSKGPDRRTPAMQSALRAAGLDGEGPNKTGVPRVIDIENALALWFMEEVPGTCLRDLQDDGQTQPFFRTGAALGHFHKSAVVPGRSWSRAQELAVLAHALGKAERMLPSEASRLKELLSQAEDALGDLPAQPPAPIHRDFYPDQVIIDEGLVWLIDLDLVALGDPAIDVGNFLAHLAEYAIRKTGTADAAEPLQAAFLSGYQSTGFDLPRRSVETMSAISLMRHIYISRRFEDRHHTTSILLNLPWLDARAI</sequence>
<protein>
    <submittedName>
        <fullName evidence="3">Aminoglycoside phosphotransferase family protein</fullName>
    </submittedName>
</protein>
<evidence type="ECO:0000256" key="1">
    <source>
        <dbReference type="SAM" id="MobiDB-lite"/>
    </source>
</evidence>
<evidence type="ECO:0000259" key="2">
    <source>
        <dbReference type="Pfam" id="PF01636"/>
    </source>
</evidence>
<comment type="caution">
    <text evidence="3">The sequence shown here is derived from an EMBL/GenBank/DDBJ whole genome shotgun (WGS) entry which is preliminary data.</text>
</comment>
<dbReference type="SUPFAM" id="SSF56112">
    <property type="entry name" value="Protein kinase-like (PK-like)"/>
    <property type="match status" value="2"/>
</dbReference>
<name>A0ABT3BJ07_9RHOB</name>
<dbReference type="EMBL" id="JALIEB010000014">
    <property type="protein sequence ID" value="MCV3273339.1"/>
    <property type="molecule type" value="Genomic_DNA"/>
</dbReference>
<keyword evidence="4" id="KW-1185">Reference proteome</keyword>
<feature type="region of interest" description="Disordered" evidence="1">
    <location>
        <begin position="1"/>
        <end position="20"/>
    </location>
</feature>
<dbReference type="InterPro" id="IPR011009">
    <property type="entry name" value="Kinase-like_dom_sf"/>
</dbReference>
<feature type="domain" description="Aminoglycoside phosphotransferase" evidence="2">
    <location>
        <begin position="168"/>
        <end position="373"/>
    </location>
</feature>
<feature type="domain" description="Aminoglycoside phosphotransferase" evidence="2">
    <location>
        <begin position="511"/>
        <end position="692"/>
    </location>
</feature>
<dbReference type="Proteomes" id="UP001208690">
    <property type="component" value="Unassembled WGS sequence"/>
</dbReference>
<evidence type="ECO:0000313" key="4">
    <source>
        <dbReference type="Proteomes" id="UP001208690"/>
    </source>
</evidence>
<accession>A0ABT3BJ07</accession>
<dbReference type="PANTHER" id="PTHR21310:SF15">
    <property type="entry name" value="AMINOGLYCOSIDE PHOSPHOTRANSFERASE DOMAIN-CONTAINING PROTEIN"/>
    <property type="match status" value="1"/>
</dbReference>
<proteinExistence type="predicted"/>
<dbReference type="InterPro" id="IPR051678">
    <property type="entry name" value="AGP_Transferase"/>
</dbReference>
<dbReference type="Pfam" id="PF01636">
    <property type="entry name" value="APH"/>
    <property type="match status" value="2"/>
</dbReference>
<dbReference type="PANTHER" id="PTHR21310">
    <property type="entry name" value="AMINOGLYCOSIDE PHOSPHOTRANSFERASE-RELATED-RELATED"/>
    <property type="match status" value="1"/>
</dbReference>
<dbReference type="RefSeq" id="WP_263845564.1">
    <property type="nucleotide sequence ID" value="NZ_JALIEB010000014.1"/>
</dbReference>
<evidence type="ECO:0000313" key="3">
    <source>
        <dbReference type="EMBL" id="MCV3273339.1"/>
    </source>
</evidence>
<organism evidence="3 4">
    <name type="scientific">Roseobacter sinensis</name>
    <dbReference type="NCBI Taxonomy" id="2931391"/>
    <lineage>
        <taxon>Bacteria</taxon>
        <taxon>Pseudomonadati</taxon>
        <taxon>Pseudomonadota</taxon>
        <taxon>Alphaproteobacteria</taxon>
        <taxon>Rhodobacterales</taxon>
        <taxon>Roseobacteraceae</taxon>
        <taxon>Roseobacter</taxon>
    </lineage>
</organism>